<evidence type="ECO:0000313" key="2">
    <source>
        <dbReference type="Proteomes" id="UP000091967"/>
    </source>
</evidence>
<organism evidence="1 2">
    <name type="scientific">Fusarium poae</name>
    <dbReference type="NCBI Taxonomy" id="36050"/>
    <lineage>
        <taxon>Eukaryota</taxon>
        <taxon>Fungi</taxon>
        <taxon>Dikarya</taxon>
        <taxon>Ascomycota</taxon>
        <taxon>Pezizomycotina</taxon>
        <taxon>Sordariomycetes</taxon>
        <taxon>Hypocreomycetidae</taxon>
        <taxon>Hypocreales</taxon>
        <taxon>Nectriaceae</taxon>
        <taxon>Fusarium</taxon>
    </lineage>
</organism>
<keyword evidence="2" id="KW-1185">Reference proteome</keyword>
<accession>A0A1B8ADQ5</accession>
<name>A0A1B8ADQ5_FUSPO</name>
<reference evidence="1 2" key="1">
    <citation type="submission" date="2016-06" db="EMBL/GenBank/DDBJ databases">
        <title>Living apart together: crosstalk between the core and supernumerary genomes in a fungal plant pathogen.</title>
        <authorList>
            <person name="Vanheule A."/>
            <person name="Audenaert K."/>
            <person name="Warris S."/>
            <person name="Van De Geest H."/>
            <person name="Schijlen E."/>
            <person name="Hofte M."/>
            <person name="De Saeger S."/>
            <person name="Haesaert G."/>
            <person name="Waalwijk C."/>
            <person name="Van Der Lee T."/>
        </authorList>
    </citation>
    <scope>NUCLEOTIDE SEQUENCE [LARGE SCALE GENOMIC DNA]</scope>
    <source>
        <strain evidence="1 2">2516</strain>
    </source>
</reference>
<gene>
    <name evidence="1" type="ORF">FPOA_10328</name>
</gene>
<dbReference type="Proteomes" id="UP000091967">
    <property type="component" value="Unassembled WGS sequence"/>
</dbReference>
<dbReference type="STRING" id="36050.A0A1B8ADQ5"/>
<dbReference type="EMBL" id="LYXU01000004">
    <property type="protein sequence ID" value="OBS18601.1"/>
    <property type="molecule type" value="Genomic_DNA"/>
</dbReference>
<sequence length="268" mass="31033">MRPLPPPSWMPRGYYGKIPRIITSIRELPSGVAPTLDNIPEINHTMIGTEPLSSLIWGMQETDFKRWGFVIFRTVYTEESQPLWESYIEFLKVSVEEYLESKELSTLLNPLLEWVIIEDQQTLNNASKQHVRERFSAWVSQHFVERDGPEVPDAFRRQQFPRFRYCIYVDQKCLDTVAQYEAWAKAGAEGVGKQVVCVVLDKNCHRKGEGKGRFPRIEGCSREYTGWQYISVHCLAGLYDKLSKQELSGYDYTRPPMVFPSDGPMPID</sequence>
<proteinExistence type="predicted"/>
<dbReference type="OMA" id="WESYIEF"/>
<protein>
    <submittedName>
        <fullName evidence="1">Uncharacterized protein</fullName>
    </submittedName>
</protein>
<dbReference type="AlphaFoldDB" id="A0A1B8ADQ5"/>
<comment type="caution">
    <text evidence="1">The sequence shown here is derived from an EMBL/GenBank/DDBJ whole genome shotgun (WGS) entry which is preliminary data.</text>
</comment>
<evidence type="ECO:0000313" key="1">
    <source>
        <dbReference type="EMBL" id="OBS18601.1"/>
    </source>
</evidence>